<organism evidence="2 3">
    <name type="scientific">Symbiodinium microadriaticum</name>
    <name type="common">Dinoflagellate</name>
    <name type="synonym">Zooxanthella microadriatica</name>
    <dbReference type="NCBI Taxonomy" id="2951"/>
    <lineage>
        <taxon>Eukaryota</taxon>
        <taxon>Sar</taxon>
        <taxon>Alveolata</taxon>
        <taxon>Dinophyceae</taxon>
        <taxon>Suessiales</taxon>
        <taxon>Symbiodiniaceae</taxon>
        <taxon>Symbiodinium</taxon>
    </lineage>
</organism>
<comment type="caution">
    <text evidence="2">The sequence shown here is derived from an EMBL/GenBank/DDBJ whole genome shotgun (WGS) entry which is preliminary data.</text>
</comment>
<dbReference type="EMBL" id="LSRX01002024">
    <property type="protein sequence ID" value="OLP76440.1"/>
    <property type="molecule type" value="Genomic_DNA"/>
</dbReference>
<name>A0A1Q9C0L6_SYMMI</name>
<keyword evidence="3" id="KW-1185">Reference proteome</keyword>
<dbReference type="Proteomes" id="UP000186817">
    <property type="component" value="Unassembled WGS sequence"/>
</dbReference>
<dbReference type="AlphaFoldDB" id="A0A1Q9C0L6"/>
<proteinExistence type="predicted"/>
<accession>A0A1Q9C0L6</accession>
<evidence type="ECO:0000313" key="2">
    <source>
        <dbReference type="EMBL" id="OLP76440.1"/>
    </source>
</evidence>
<evidence type="ECO:0000256" key="1">
    <source>
        <dbReference type="SAM" id="MobiDB-lite"/>
    </source>
</evidence>
<gene>
    <name evidence="2" type="ORF">AK812_SmicGene43625</name>
</gene>
<protein>
    <submittedName>
        <fullName evidence="2">Uncharacterized protein</fullName>
    </submittedName>
</protein>
<sequence length="111" mass="11980">MENAVIDVDDVSSESSSCRCVDVDHLPEALCLKMTAVGVARESKRRKKSLVYSEFFKDLGPGSLDEIFQWPKQVLGKLSTFQRQNAADDPPSETPAASGAQGDAMVGGLTF</sequence>
<reference evidence="2 3" key="1">
    <citation type="submission" date="2016-02" db="EMBL/GenBank/DDBJ databases">
        <title>Genome analysis of coral dinoflagellate symbionts highlights evolutionary adaptations to a symbiotic lifestyle.</title>
        <authorList>
            <person name="Aranda M."/>
            <person name="Li Y."/>
            <person name="Liew Y.J."/>
            <person name="Baumgarten S."/>
            <person name="Simakov O."/>
            <person name="Wilson M."/>
            <person name="Piel J."/>
            <person name="Ashoor H."/>
            <person name="Bougouffa S."/>
            <person name="Bajic V.B."/>
            <person name="Ryu T."/>
            <person name="Ravasi T."/>
            <person name="Bayer T."/>
            <person name="Micklem G."/>
            <person name="Kim H."/>
            <person name="Bhak J."/>
            <person name="Lajeunesse T.C."/>
            <person name="Voolstra C.R."/>
        </authorList>
    </citation>
    <scope>NUCLEOTIDE SEQUENCE [LARGE SCALE GENOMIC DNA]</scope>
    <source>
        <strain evidence="2 3">CCMP2467</strain>
    </source>
</reference>
<evidence type="ECO:0000313" key="3">
    <source>
        <dbReference type="Proteomes" id="UP000186817"/>
    </source>
</evidence>
<feature type="region of interest" description="Disordered" evidence="1">
    <location>
        <begin position="81"/>
        <end position="111"/>
    </location>
</feature>